<evidence type="ECO:0000259" key="17">
    <source>
        <dbReference type="Pfam" id="PF00593"/>
    </source>
</evidence>
<keyword evidence="10 15" id="KW-0798">TonB box</keyword>
<sequence length="715" mass="77255">MKRTTGLGSTLAATALAGCTAVFHCSIALAQESGGTITLAPIVVEGNADEDPKGPIKGYVARSSTTATKTGTPLLETQQSISVITANEMKAQGAQNLGQALSYTPGVVGTPFGADPRFDSSKIRGFDSRQSQFLNGLKMMRTAGAPALDIYGMERVEVLRGPASVMYGQGNPGGMINMISKRPTFERFGEIGVQGGSFETYGTYFDFGGPLAGSPDFAYRLTGVARKGGEQTDFLDNDRYFIAPALTWKPDEDTSLTILTSLQHDNPSSPSGLPPQLTLNADGKRLGRDFFVGDKSFDESDRTLANIGYEFEHRFSDVWTFRQNARYSDFDWQYQALGMATAGLAPDGHTIRRNATFQDERLKTFNIDNNLQAEFSTGGIDHSVLMGLDYRYFSNDVTTEFWTATPIDAFSPVYGGPINLGPRTLYAAVDSDMTQVGVYVQDEMSYENWRATLGLRHDWASTGGGSTNAAGVTRSLDKDDRKPTGRVGLSYVFDNGLAPYISYATSFEPVPVPASGQLLEPTTGEQIELGIKYQPEGWNGFFSAAVFDLRQKNVLTTTVVNGNPVSSQIGEVQVKGLELEGVASLAQGLDLHAAYTYMDATIVEGADDGNRPDNAPEHAASLWLDYTFQEGSALEGFGIGGGVRYVGQRYGNTANTYDLDPVTLVDAALHYQKDGIRASLNLTNLADKDYVSSCSSFGCFYGEGRKVMGKVSFGW</sequence>
<keyword evidence="4 14" id="KW-1134">Transmembrane beta strand</keyword>
<dbReference type="AlphaFoldDB" id="A0A318SYS1"/>
<dbReference type="InterPro" id="IPR039426">
    <property type="entry name" value="TonB-dep_rcpt-like"/>
</dbReference>
<evidence type="ECO:0000256" key="7">
    <source>
        <dbReference type="ARBA" id="ARBA00022729"/>
    </source>
</evidence>
<dbReference type="FunFam" id="2.40.170.20:FF:000005">
    <property type="entry name" value="TonB-dependent siderophore receptor"/>
    <property type="match status" value="1"/>
</dbReference>
<comment type="subcellular location">
    <subcellularLocation>
        <location evidence="1 14">Cell outer membrane</location>
        <topology evidence="1 14">Multi-pass membrane protein</topology>
    </subcellularLocation>
</comment>
<organism evidence="19 20">
    <name type="scientific">Phyllobacterium leguminum</name>
    <dbReference type="NCBI Taxonomy" id="314237"/>
    <lineage>
        <taxon>Bacteria</taxon>
        <taxon>Pseudomonadati</taxon>
        <taxon>Pseudomonadota</taxon>
        <taxon>Alphaproteobacteria</taxon>
        <taxon>Hyphomicrobiales</taxon>
        <taxon>Phyllobacteriaceae</taxon>
        <taxon>Phyllobacterium</taxon>
    </lineage>
</organism>
<evidence type="ECO:0000313" key="19">
    <source>
        <dbReference type="EMBL" id="PYE86479.1"/>
    </source>
</evidence>
<evidence type="ECO:0000256" key="3">
    <source>
        <dbReference type="ARBA" id="ARBA00022448"/>
    </source>
</evidence>
<protein>
    <submittedName>
        <fullName evidence="19">Iron complex outermembrane receptor protein</fullName>
    </submittedName>
</protein>
<evidence type="ECO:0000256" key="13">
    <source>
        <dbReference type="ARBA" id="ARBA00023237"/>
    </source>
</evidence>
<dbReference type="InterPro" id="IPR010105">
    <property type="entry name" value="TonB_sidphr_rcpt"/>
</dbReference>
<dbReference type="SUPFAM" id="SSF56935">
    <property type="entry name" value="Porins"/>
    <property type="match status" value="1"/>
</dbReference>
<dbReference type="PANTHER" id="PTHR32552:SF68">
    <property type="entry name" value="FERRICHROME OUTER MEMBRANE TRANSPORTER_PHAGE RECEPTOR"/>
    <property type="match status" value="1"/>
</dbReference>
<dbReference type="GO" id="GO:0038023">
    <property type="term" value="F:signaling receptor activity"/>
    <property type="evidence" value="ECO:0007669"/>
    <property type="project" value="InterPro"/>
</dbReference>
<reference evidence="19 20" key="1">
    <citation type="submission" date="2018-06" db="EMBL/GenBank/DDBJ databases">
        <title>Genomic Encyclopedia of Type Strains, Phase III (KMG-III): the genomes of soil and plant-associated and newly described type strains.</title>
        <authorList>
            <person name="Whitman W."/>
        </authorList>
    </citation>
    <scope>NUCLEOTIDE SEQUENCE [LARGE SCALE GENOMIC DNA]</scope>
    <source>
        <strain evidence="19 20">ORS 1419</strain>
    </source>
</reference>
<dbReference type="Gene3D" id="2.170.130.10">
    <property type="entry name" value="TonB-dependent receptor, plug domain"/>
    <property type="match status" value="1"/>
</dbReference>
<keyword evidence="5" id="KW-0410">Iron transport</keyword>
<evidence type="ECO:0000256" key="6">
    <source>
        <dbReference type="ARBA" id="ARBA00022692"/>
    </source>
</evidence>
<feature type="signal peptide" evidence="16">
    <location>
        <begin position="1"/>
        <end position="30"/>
    </location>
</feature>
<evidence type="ECO:0000256" key="8">
    <source>
        <dbReference type="ARBA" id="ARBA00023004"/>
    </source>
</evidence>
<keyword evidence="20" id="KW-1185">Reference proteome</keyword>
<evidence type="ECO:0000256" key="1">
    <source>
        <dbReference type="ARBA" id="ARBA00004571"/>
    </source>
</evidence>
<evidence type="ECO:0000256" key="10">
    <source>
        <dbReference type="ARBA" id="ARBA00023077"/>
    </source>
</evidence>
<evidence type="ECO:0000256" key="12">
    <source>
        <dbReference type="ARBA" id="ARBA00023170"/>
    </source>
</evidence>
<dbReference type="InterPro" id="IPR037066">
    <property type="entry name" value="Plug_dom_sf"/>
</dbReference>
<dbReference type="Pfam" id="PF07715">
    <property type="entry name" value="Plug"/>
    <property type="match status" value="1"/>
</dbReference>
<evidence type="ECO:0000256" key="4">
    <source>
        <dbReference type="ARBA" id="ARBA00022452"/>
    </source>
</evidence>
<dbReference type="Gene3D" id="2.40.170.20">
    <property type="entry name" value="TonB-dependent receptor, beta-barrel domain"/>
    <property type="match status" value="1"/>
</dbReference>
<dbReference type="PROSITE" id="PS52016">
    <property type="entry name" value="TONB_DEPENDENT_REC_3"/>
    <property type="match status" value="1"/>
</dbReference>
<dbReference type="GO" id="GO:0015344">
    <property type="term" value="F:siderophore uptake transmembrane transporter activity"/>
    <property type="evidence" value="ECO:0007669"/>
    <property type="project" value="TreeGrafter"/>
</dbReference>
<name>A0A318SYS1_9HYPH</name>
<dbReference type="EMBL" id="QJTF01000024">
    <property type="protein sequence ID" value="PYE86479.1"/>
    <property type="molecule type" value="Genomic_DNA"/>
</dbReference>
<keyword evidence="9" id="KW-0406">Ion transport</keyword>
<dbReference type="Proteomes" id="UP000247454">
    <property type="component" value="Unassembled WGS sequence"/>
</dbReference>
<evidence type="ECO:0000256" key="2">
    <source>
        <dbReference type="ARBA" id="ARBA00009810"/>
    </source>
</evidence>
<comment type="similarity">
    <text evidence="2 14 15">Belongs to the TonB-dependent receptor family.</text>
</comment>
<feature type="domain" description="TonB-dependent receptor-like beta-barrel" evidence="17">
    <location>
        <begin position="248"/>
        <end position="685"/>
    </location>
</feature>
<evidence type="ECO:0000256" key="9">
    <source>
        <dbReference type="ARBA" id="ARBA00023065"/>
    </source>
</evidence>
<gene>
    <name evidence="19" type="ORF">C7477_12423</name>
</gene>
<keyword evidence="3 14" id="KW-0813">Transport</keyword>
<keyword evidence="7 16" id="KW-0732">Signal</keyword>
<keyword evidence="12 19" id="KW-0675">Receptor</keyword>
<evidence type="ECO:0000313" key="20">
    <source>
        <dbReference type="Proteomes" id="UP000247454"/>
    </source>
</evidence>
<accession>A0A318SYS1</accession>
<evidence type="ECO:0000256" key="5">
    <source>
        <dbReference type="ARBA" id="ARBA00022496"/>
    </source>
</evidence>
<evidence type="ECO:0000256" key="15">
    <source>
        <dbReference type="RuleBase" id="RU003357"/>
    </source>
</evidence>
<evidence type="ECO:0000256" key="11">
    <source>
        <dbReference type="ARBA" id="ARBA00023136"/>
    </source>
</evidence>
<keyword evidence="11 14" id="KW-0472">Membrane</keyword>
<evidence type="ECO:0000259" key="18">
    <source>
        <dbReference type="Pfam" id="PF07715"/>
    </source>
</evidence>
<dbReference type="InterPro" id="IPR036942">
    <property type="entry name" value="Beta-barrel_TonB_sf"/>
</dbReference>
<evidence type="ECO:0000256" key="14">
    <source>
        <dbReference type="PROSITE-ProRule" id="PRU01360"/>
    </source>
</evidence>
<dbReference type="CDD" id="cd01347">
    <property type="entry name" value="ligand_gated_channel"/>
    <property type="match status" value="1"/>
</dbReference>
<dbReference type="PROSITE" id="PS51257">
    <property type="entry name" value="PROKAR_LIPOPROTEIN"/>
    <property type="match status" value="1"/>
</dbReference>
<dbReference type="Pfam" id="PF00593">
    <property type="entry name" value="TonB_dep_Rec_b-barrel"/>
    <property type="match status" value="1"/>
</dbReference>
<dbReference type="GO" id="GO:0009279">
    <property type="term" value="C:cell outer membrane"/>
    <property type="evidence" value="ECO:0007669"/>
    <property type="project" value="UniProtKB-SubCell"/>
</dbReference>
<keyword evidence="8" id="KW-0408">Iron</keyword>
<keyword evidence="13 14" id="KW-0998">Cell outer membrane</keyword>
<evidence type="ECO:0000256" key="16">
    <source>
        <dbReference type="SAM" id="SignalP"/>
    </source>
</evidence>
<comment type="caution">
    <text evidence="19">The sequence shown here is derived from an EMBL/GenBank/DDBJ whole genome shotgun (WGS) entry which is preliminary data.</text>
</comment>
<dbReference type="NCBIfam" id="TIGR01783">
    <property type="entry name" value="TonB-siderophor"/>
    <property type="match status" value="1"/>
</dbReference>
<feature type="chain" id="PRO_5016404593" evidence="16">
    <location>
        <begin position="31"/>
        <end position="715"/>
    </location>
</feature>
<dbReference type="PANTHER" id="PTHR32552">
    <property type="entry name" value="FERRICHROME IRON RECEPTOR-RELATED"/>
    <property type="match status" value="1"/>
</dbReference>
<dbReference type="GO" id="GO:0015891">
    <property type="term" value="P:siderophore transport"/>
    <property type="evidence" value="ECO:0007669"/>
    <property type="project" value="InterPro"/>
</dbReference>
<keyword evidence="6 14" id="KW-0812">Transmembrane</keyword>
<dbReference type="InterPro" id="IPR012910">
    <property type="entry name" value="Plug_dom"/>
</dbReference>
<proteinExistence type="inferred from homology"/>
<feature type="domain" description="TonB-dependent receptor plug" evidence="18">
    <location>
        <begin position="74"/>
        <end position="174"/>
    </location>
</feature>
<dbReference type="FunFam" id="2.170.130.10:FF:000001">
    <property type="entry name" value="Catecholate siderophore TonB-dependent receptor"/>
    <property type="match status" value="1"/>
</dbReference>
<dbReference type="InterPro" id="IPR000531">
    <property type="entry name" value="Beta-barrel_TonB"/>
</dbReference>